<dbReference type="Proteomes" id="UP000015103">
    <property type="component" value="Unassembled WGS sequence"/>
</dbReference>
<accession>T1HMU4</accession>
<dbReference type="EMBL" id="ACPB03008864">
    <property type="status" value="NOT_ANNOTATED_CDS"/>
    <property type="molecule type" value="Genomic_DNA"/>
</dbReference>
<organism evidence="1 2">
    <name type="scientific">Rhodnius prolixus</name>
    <name type="common">Triatomid bug</name>
    <dbReference type="NCBI Taxonomy" id="13249"/>
    <lineage>
        <taxon>Eukaryota</taxon>
        <taxon>Metazoa</taxon>
        <taxon>Ecdysozoa</taxon>
        <taxon>Arthropoda</taxon>
        <taxon>Hexapoda</taxon>
        <taxon>Insecta</taxon>
        <taxon>Pterygota</taxon>
        <taxon>Neoptera</taxon>
        <taxon>Paraneoptera</taxon>
        <taxon>Hemiptera</taxon>
        <taxon>Heteroptera</taxon>
        <taxon>Panheteroptera</taxon>
        <taxon>Cimicomorpha</taxon>
        <taxon>Reduviidae</taxon>
        <taxon>Triatominae</taxon>
        <taxon>Rhodnius</taxon>
    </lineage>
</organism>
<reference evidence="1" key="1">
    <citation type="submission" date="2015-05" db="UniProtKB">
        <authorList>
            <consortium name="EnsemblMetazoa"/>
        </authorList>
    </citation>
    <scope>IDENTIFICATION</scope>
</reference>
<keyword evidence="2" id="KW-1185">Reference proteome</keyword>
<proteinExistence type="predicted"/>
<name>T1HMU4_RHOPR</name>
<dbReference type="VEuPathDB" id="VectorBase:RPRC005368"/>
<dbReference type="InParanoid" id="T1HMU4"/>
<dbReference type="EnsemblMetazoa" id="RPRC005368-RA">
    <property type="protein sequence ID" value="RPRC005368-PA"/>
    <property type="gene ID" value="RPRC005368"/>
</dbReference>
<sequence>MKLAFLKLADTNLTPVIIVAREFEIKILSMVKIGRNGVAKQDL</sequence>
<evidence type="ECO:0000313" key="2">
    <source>
        <dbReference type="Proteomes" id="UP000015103"/>
    </source>
</evidence>
<dbReference type="AlphaFoldDB" id="T1HMU4"/>
<dbReference type="HOGENOM" id="CLU_3244933_0_0_1"/>
<protein>
    <submittedName>
        <fullName evidence="1">Uncharacterized protein</fullName>
    </submittedName>
</protein>
<evidence type="ECO:0000313" key="1">
    <source>
        <dbReference type="EnsemblMetazoa" id="RPRC005368-PA"/>
    </source>
</evidence>